<dbReference type="HOGENOM" id="CLU_2628560_0_0_1"/>
<sequence length="78" mass="8409">AISPAYWRSQRTIVQPLDKPTPLSAFNISTGLTSHPRSLPSPFIPRSSSLVFHPTEMLYSLGGPDGTVRIMGCKTAPA</sequence>
<name>A0A0C9XBH3_9AGAR</name>
<protein>
    <submittedName>
        <fullName evidence="1">Uncharacterized protein</fullName>
    </submittedName>
</protein>
<accession>A0A0C9XBH3</accession>
<reference evidence="1 2" key="1">
    <citation type="submission" date="2014-04" db="EMBL/GenBank/DDBJ databases">
        <authorList>
            <consortium name="DOE Joint Genome Institute"/>
            <person name="Kuo A."/>
            <person name="Kohler A."/>
            <person name="Nagy L.G."/>
            <person name="Floudas D."/>
            <person name="Copeland A."/>
            <person name="Barry K.W."/>
            <person name="Cichocki N."/>
            <person name="Veneault-Fourrey C."/>
            <person name="LaButti K."/>
            <person name="Lindquist E.A."/>
            <person name="Lipzen A."/>
            <person name="Lundell T."/>
            <person name="Morin E."/>
            <person name="Murat C."/>
            <person name="Sun H."/>
            <person name="Tunlid A."/>
            <person name="Henrissat B."/>
            <person name="Grigoriev I.V."/>
            <person name="Hibbett D.S."/>
            <person name="Martin F."/>
            <person name="Nordberg H.P."/>
            <person name="Cantor M.N."/>
            <person name="Hua S.X."/>
        </authorList>
    </citation>
    <scope>NUCLEOTIDE SEQUENCE [LARGE SCALE GENOMIC DNA]</scope>
    <source>
        <strain evidence="1 2">LaAM-08-1</strain>
    </source>
</reference>
<keyword evidence="2" id="KW-1185">Reference proteome</keyword>
<dbReference type="OrthoDB" id="3111657at2759"/>
<dbReference type="STRING" id="1095629.A0A0C9XBH3"/>
<dbReference type="EMBL" id="KN838595">
    <property type="protein sequence ID" value="KIK02256.1"/>
    <property type="molecule type" value="Genomic_DNA"/>
</dbReference>
<dbReference type="Proteomes" id="UP000054477">
    <property type="component" value="Unassembled WGS sequence"/>
</dbReference>
<feature type="non-terminal residue" evidence="1">
    <location>
        <position position="78"/>
    </location>
</feature>
<proteinExistence type="predicted"/>
<gene>
    <name evidence="1" type="ORF">K443DRAFT_536872</name>
</gene>
<organism evidence="1 2">
    <name type="scientific">Laccaria amethystina LaAM-08-1</name>
    <dbReference type="NCBI Taxonomy" id="1095629"/>
    <lineage>
        <taxon>Eukaryota</taxon>
        <taxon>Fungi</taxon>
        <taxon>Dikarya</taxon>
        <taxon>Basidiomycota</taxon>
        <taxon>Agaricomycotina</taxon>
        <taxon>Agaricomycetes</taxon>
        <taxon>Agaricomycetidae</taxon>
        <taxon>Agaricales</taxon>
        <taxon>Agaricineae</taxon>
        <taxon>Hydnangiaceae</taxon>
        <taxon>Laccaria</taxon>
    </lineage>
</organism>
<dbReference type="AlphaFoldDB" id="A0A0C9XBH3"/>
<reference evidence="2" key="2">
    <citation type="submission" date="2015-01" db="EMBL/GenBank/DDBJ databases">
        <title>Evolutionary Origins and Diversification of the Mycorrhizal Mutualists.</title>
        <authorList>
            <consortium name="DOE Joint Genome Institute"/>
            <consortium name="Mycorrhizal Genomics Consortium"/>
            <person name="Kohler A."/>
            <person name="Kuo A."/>
            <person name="Nagy L.G."/>
            <person name="Floudas D."/>
            <person name="Copeland A."/>
            <person name="Barry K.W."/>
            <person name="Cichocki N."/>
            <person name="Veneault-Fourrey C."/>
            <person name="LaButti K."/>
            <person name="Lindquist E.A."/>
            <person name="Lipzen A."/>
            <person name="Lundell T."/>
            <person name="Morin E."/>
            <person name="Murat C."/>
            <person name="Riley R."/>
            <person name="Ohm R."/>
            <person name="Sun H."/>
            <person name="Tunlid A."/>
            <person name="Henrissat B."/>
            <person name="Grigoriev I.V."/>
            <person name="Hibbett D.S."/>
            <person name="Martin F."/>
        </authorList>
    </citation>
    <scope>NUCLEOTIDE SEQUENCE [LARGE SCALE GENOMIC DNA]</scope>
    <source>
        <strain evidence="2">LaAM-08-1</strain>
    </source>
</reference>
<evidence type="ECO:0000313" key="2">
    <source>
        <dbReference type="Proteomes" id="UP000054477"/>
    </source>
</evidence>
<evidence type="ECO:0000313" key="1">
    <source>
        <dbReference type="EMBL" id="KIK02256.1"/>
    </source>
</evidence>